<dbReference type="RefSeq" id="WP_161496663.1">
    <property type="nucleotide sequence ID" value="NZ_CP133076.1"/>
</dbReference>
<gene>
    <name evidence="1" type="ORF">BRO54_3298</name>
    <name evidence="2" type="ORF">RA955_14905</name>
</gene>
<dbReference type="EMBL" id="MQMG01000055">
    <property type="protein sequence ID" value="OKO89747.1"/>
    <property type="molecule type" value="Genomic_DNA"/>
</dbReference>
<reference evidence="3" key="2">
    <citation type="submission" date="2017-01" db="EMBL/GenBank/DDBJ databases">
        <title>Genome sequencing and annotation of Geobacillus sp. 1017, a Hydrocarbon-Oxidizing Thermophilic Bacterium Isolated from a Heavy Oil Reservoir (China).</title>
        <authorList>
            <person name="Kadnikov V.V."/>
            <person name="Mardanov A.V."/>
            <person name="Poltaraus A.B."/>
            <person name="Sokolova D.S."/>
            <person name="Semenova E.M."/>
            <person name="Ravin N.V."/>
            <person name="Tourova T.P."/>
            <person name="Nazina T.N."/>
        </authorList>
    </citation>
    <scope>NUCLEOTIDE SEQUENCE [LARGE SCALE GENOMIC DNA]</scope>
    <source>
        <strain evidence="3">1017</strain>
    </source>
</reference>
<name>A0A1Q5SNZ8_9BACL</name>
<keyword evidence="4" id="KW-1185">Reference proteome</keyword>
<reference evidence="1 3" key="1">
    <citation type="submission" date="2016-11" db="EMBL/GenBank/DDBJ databases">
        <authorList>
            <person name="Kadnikov V."/>
            <person name="Nazina T."/>
        </authorList>
    </citation>
    <scope>NUCLEOTIDE SEQUENCE [LARGE SCALE GENOMIC DNA]</scope>
    <source>
        <strain evidence="1 3">1017</strain>
    </source>
</reference>
<dbReference type="Proteomes" id="UP001223761">
    <property type="component" value="Chromosome"/>
</dbReference>
<sequence length="58" mass="6645">MDVGELDVIRLKNGVEATVLEVYPTEPKYYCQNATDDDDMFYVTSEEIAEITYKCKST</sequence>
<evidence type="ECO:0000313" key="1">
    <source>
        <dbReference type="EMBL" id="OKO89747.1"/>
    </source>
</evidence>
<proteinExistence type="predicted"/>
<reference evidence="2 4" key="4">
    <citation type="submission" date="2023-08" db="EMBL/GenBank/DDBJ databases">
        <title>Genome sequencing of the thermostable Gram positive bacteria Geobacillus proteiniphilus strain T-6.</title>
        <authorList>
            <person name="Shulami S."/>
            <person name="Shoham Y."/>
        </authorList>
    </citation>
    <scope>NUCLEOTIDE SEQUENCE [LARGE SCALE GENOMIC DNA]</scope>
    <source>
        <strain evidence="2 4">T-6</strain>
    </source>
</reference>
<evidence type="ECO:0000313" key="4">
    <source>
        <dbReference type="Proteomes" id="UP001223761"/>
    </source>
</evidence>
<dbReference type="EMBL" id="CP133076">
    <property type="protein sequence ID" value="WMJ15979.1"/>
    <property type="molecule type" value="Genomic_DNA"/>
</dbReference>
<accession>A0A1Q5SNZ8</accession>
<reference evidence="1" key="3">
    <citation type="journal article" date="2019" name="Int. J. Syst. Evol. Microbiol.">
        <title>Geobacillus proteiniphilus sp. nov., a thermophilic bacterium isolated from a high-temperature heavy oil reservoir in China.</title>
        <authorList>
            <person name="Semenova E.M."/>
            <person name="Sokolova D.S."/>
            <person name="Grouzdev D.S."/>
            <person name="Poltaraus A.B."/>
            <person name="Vinokurova N.G."/>
            <person name="Tourova T.P."/>
            <person name="Nazina T.N."/>
        </authorList>
    </citation>
    <scope>NUCLEOTIDE SEQUENCE</scope>
    <source>
        <strain evidence="1">1017</strain>
    </source>
</reference>
<protein>
    <submittedName>
        <fullName evidence="1">Uncharacterized protein</fullName>
    </submittedName>
</protein>
<evidence type="ECO:0000313" key="2">
    <source>
        <dbReference type="EMBL" id="WMJ15979.1"/>
    </source>
</evidence>
<dbReference type="Proteomes" id="UP000186030">
    <property type="component" value="Unassembled WGS sequence"/>
</dbReference>
<dbReference type="AlphaFoldDB" id="A0A1Q5SNZ8"/>
<organism evidence="1 3">
    <name type="scientific">Geobacillus proteiniphilus</name>
    <dbReference type="NCBI Taxonomy" id="860353"/>
    <lineage>
        <taxon>Bacteria</taxon>
        <taxon>Bacillati</taxon>
        <taxon>Bacillota</taxon>
        <taxon>Bacilli</taxon>
        <taxon>Bacillales</taxon>
        <taxon>Anoxybacillaceae</taxon>
        <taxon>Geobacillus</taxon>
    </lineage>
</organism>
<evidence type="ECO:0000313" key="3">
    <source>
        <dbReference type="Proteomes" id="UP000186030"/>
    </source>
</evidence>